<dbReference type="KEGG" id="spu:115918937"/>
<evidence type="ECO:0000256" key="10">
    <source>
        <dbReference type="ARBA" id="ARBA00073432"/>
    </source>
</evidence>
<dbReference type="InterPro" id="IPR026015">
    <property type="entry name" value="ATP_synth_OSCP/delta_N_sf"/>
</dbReference>
<dbReference type="OrthoDB" id="1262810at2759"/>
<keyword evidence="13" id="KW-1185">Reference proteome</keyword>
<keyword evidence="4" id="KW-0375">Hydrogen ion transport</keyword>
<evidence type="ECO:0000256" key="1">
    <source>
        <dbReference type="ARBA" id="ARBA00004370"/>
    </source>
</evidence>
<comment type="similarity">
    <text evidence="2">Belongs to the ATPase delta chain family.</text>
</comment>
<dbReference type="RefSeq" id="XP_030851042.1">
    <property type="nucleotide sequence ID" value="XM_030995182.1"/>
</dbReference>
<dbReference type="GeneID" id="115918937"/>
<dbReference type="GO" id="GO:0005739">
    <property type="term" value="C:mitochondrion"/>
    <property type="evidence" value="ECO:0007669"/>
    <property type="project" value="GOC"/>
</dbReference>
<dbReference type="OMA" id="MVDNIQD"/>
<organism evidence="12 13">
    <name type="scientific">Strongylocentrotus purpuratus</name>
    <name type="common">Purple sea urchin</name>
    <dbReference type="NCBI Taxonomy" id="7668"/>
    <lineage>
        <taxon>Eukaryota</taxon>
        <taxon>Metazoa</taxon>
        <taxon>Echinodermata</taxon>
        <taxon>Eleutherozoa</taxon>
        <taxon>Echinozoa</taxon>
        <taxon>Echinoidea</taxon>
        <taxon>Euechinoidea</taxon>
        <taxon>Echinacea</taxon>
        <taxon>Camarodonta</taxon>
        <taxon>Echinidea</taxon>
        <taxon>Strongylocentrotidae</taxon>
        <taxon>Strongylocentrotus</taxon>
    </lineage>
</organism>
<dbReference type="Pfam" id="PF00213">
    <property type="entry name" value="OSCP"/>
    <property type="match status" value="1"/>
</dbReference>
<evidence type="ECO:0000256" key="2">
    <source>
        <dbReference type="ARBA" id="ARBA00007046"/>
    </source>
</evidence>
<evidence type="ECO:0000256" key="8">
    <source>
        <dbReference type="ARBA" id="ARBA00033369"/>
    </source>
</evidence>
<dbReference type="SUPFAM" id="SSF47928">
    <property type="entry name" value="N-terminal domain of the delta subunit of the F1F0-ATP synthase"/>
    <property type="match status" value="1"/>
</dbReference>
<sequence length="209" mass="22822">MAARRCLPLVRHFSTSSVGAQMVKPPIQVYGFGGRYATALYSAASKQKTLDQVDKDMGSVQSLMKQSAVLSDFMKNPTINKKAKISVISDVLKGEKMADSTVNFFGMLAENGRLNKVKEIFVAWTKIMAAHKGEIICKVTTAKTLDASQQKQVQEALKAFIKKGESLQLNLTVDPTLIGGMIVEVGDKYVDMSTASKVRNLTNLIKETA</sequence>
<dbReference type="PROSITE" id="PS00389">
    <property type="entry name" value="ATPASE_DELTA"/>
    <property type="match status" value="1"/>
</dbReference>
<protein>
    <recommendedName>
        <fullName evidence="10">ATP synthase peripheral stalk subunit OSCP, mitochondrial</fullName>
    </recommendedName>
    <alternativeName>
        <fullName evidence="11">ATP synthase subunit O</fullName>
    </alternativeName>
    <alternativeName>
        <fullName evidence="8">Oligomycin sensitivity conferral protein</fullName>
    </alternativeName>
</protein>
<dbReference type="GO" id="GO:0046933">
    <property type="term" value="F:proton-transporting ATP synthase activity, rotational mechanism"/>
    <property type="evidence" value="ECO:0007669"/>
    <property type="project" value="InterPro"/>
</dbReference>
<dbReference type="FunCoup" id="A0A7M7PH65">
    <property type="interactions" value="1503"/>
</dbReference>
<evidence type="ECO:0000256" key="3">
    <source>
        <dbReference type="ARBA" id="ARBA00022448"/>
    </source>
</evidence>
<keyword evidence="5" id="KW-0406">Ion transport</keyword>
<dbReference type="Proteomes" id="UP000007110">
    <property type="component" value="Unassembled WGS sequence"/>
</dbReference>
<keyword evidence="3" id="KW-0813">Transport</keyword>
<evidence type="ECO:0000313" key="13">
    <source>
        <dbReference type="Proteomes" id="UP000007110"/>
    </source>
</evidence>
<dbReference type="NCBIfam" id="TIGR01145">
    <property type="entry name" value="ATP_synt_delta"/>
    <property type="match status" value="1"/>
</dbReference>
<dbReference type="RefSeq" id="XP_030854134.1">
    <property type="nucleotide sequence ID" value="XM_030998274.1"/>
</dbReference>
<name>A0A7M7PH65_STRPU</name>
<comment type="subunit">
    <text evidence="9">Component of the ATP synthase complex composed at least of ATP5F1A/subunit alpha, ATP5F1B/subunit beta, ATP5MC1/subunit c (homooctomer), MT-ATP6/subunit a, MT-ATP8/subunit 8, ATP5ME/subunit e, ATP5MF/subunit f, ATP5MG/subunit g, ATP5MK/subunit k, ATP5MJ/subunit j, ATP5F1C/subunit gamma, ATP5F1D/subunit delta, ATP5F1E/subunit epsilon, ATP5PF/subunit F6, ATP5PB/subunit b, ATP5PD/subunit d, ATP5PO/subunit OSCP. ATP synthase complex consists of a soluble F(1) head domain (subunits alpha(3) and beta(3)) - the catalytic core - and a membrane F(0) domain - the membrane proton channel (subunits c, a, 8, e, f, g, k and j). These two domains are linked by a central stalk (subunits gamma, delta, and epsilon) rotating inside the F1 region and a stationary peripheral stalk (subunits F6, b, d, and OSCP).</text>
</comment>
<dbReference type="KEGG" id="spu:587430"/>
<evidence type="ECO:0000256" key="11">
    <source>
        <dbReference type="ARBA" id="ARBA00078525"/>
    </source>
</evidence>
<dbReference type="EnsemblMetazoa" id="XM_030995182">
    <property type="protein sequence ID" value="XP_030851042"/>
    <property type="gene ID" value="LOC115918937"/>
</dbReference>
<evidence type="ECO:0000256" key="6">
    <source>
        <dbReference type="ARBA" id="ARBA00023136"/>
    </source>
</evidence>
<dbReference type="EnsemblMetazoa" id="XM_030998274">
    <property type="protein sequence ID" value="XP_030854134"/>
    <property type="gene ID" value="LOC587430"/>
</dbReference>
<dbReference type="HAMAP" id="MF_01416">
    <property type="entry name" value="ATP_synth_delta_bact"/>
    <property type="match status" value="1"/>
</dbReference>
<evidence type="ECO:0000313" key="12">
    <source>
        <dbReference type="EnsemblMetazoa" id="XP_030851042"/>
    </source>
</evidence>
<dbReference type="AlphaFoldDB" id="A0A7M7PH65"/>
<proteinExistence type="inferred from homology"/>
<dbReference type="InterPro" id="IPR000711">
    <property type="entry name" value="ATPase_OSCP/dsu"/>
</dbReference>
<comment type="subcellular location">
    <subcellularLocation>
        <location evidence="1">Membrane</location>
    </subcellularLocation>
</comment>
<evidence type="ECO:0000256" key="9">
    <source>
        <dbReference type="ARBA" id="ARBA00064647"/>
    </source>
</evidence>
<dbReference type="InterPro" id="IPR020781">
    <property type="entry name" value="ATPase_OSCP/d_CS"/>
</dbReference>
<dbReference type="InParanoid" id="A0A7M7PH65"/>
<reference evidence="12" key="2">
    <citation type="submission" date="2021-01" db="UniProtKB">
        <authorList>
            <consortium name="EnsemblMetazoa"/>
        </authorList>
    </citation>
    <scope>IDENTIFICATION</scope>
</reference>
<reference evidence="13" key="1">
    <citation type="submission" date="2015-02" db="EMBL/GenBank/DDBJ databases">
        <title>Genome sequencing for Strongylocentrotus purpuratus.</title>
        <authorList>
            <person name="Murali S."/>
            <person name="Liu Y."/>
            <person name="Vee V."/>
            <person name="English A."/>
            <person name="Wang M."/>
            <person name="Skinner E."/>
            <person name="Han Y."/>
            <person name="Muzny D.M."/>
            <person name="Worley K.C."/>
            <person name="Gibbs R.A."/>
        </authorList>
    </citation>
    <scope>NUCLEOTIDE SEQUENCE</scope>
</reference>
<accession>A0A7M7PH65</accession>
<dbReference type="PRINTS" id="PR00125">
    <property type="entry name" value="ATPASEDELTA"/>
</dbReference>
<dbReference type="Gene3D" id="1.10.520.20">
    <property type="entry name" value="N-terminal domain of the delta subunit of the F1F0-ATP synthase"/>
    <property type="match status" value="1"/>
</dbReference>
<evidence type="ECO:0000256" key="5">
    <source>
        <dbReference type="ARBA" id="ARBA00023065"/>
    </source>
</evidence>
<evidence type="ECO:0000256" key="4">
    <source>
        <dbReference type="ARBA" id="ARBA00022781"/>
    </source>
</evidence>
<dbReference type="GeneID" id="587430"/>
<keyword evidence="7" id="KW-0066">ATP synthesis</keyword>
<keyword evidence="6" id="KW-0472">Membrane</keyword>
<evidence type="ECO:0000256" key="7">
    <source>
        <dbReference type="ARBA" id="ARBA00023310"/>
    </source>
</evidence>
<dbReference type="GO" id="GO:0042776">
    <property type="term" value="P:proton motive force-driven mitochondrial ATP synthesis"/>
    <property type="evidence" value="ECO:0000318"/>
    <property type="project" value="GO_Central"/>
</dbReference>
<dbReference type="PANTHER" id="PTHR11910">
    <property type="entry name" value="ATP SYNTHASE DELTA CHAIN"/>
    <property type="match status" value="1"/>
</dbReference>
<dbReference type="GO" id="GO:0016020">
    <property type="term" value="C:membrane"/>
    <property type="evidence" value="ECO:0007669"/>
    <property type="project" value="UniProtKB-SubCell"/>
</dbReference>